<organism evidence="1 2">
    <name type="scientific">Pyrococcus furiosus (strain ATCC 43587 / DSM 3638 / JCM 8422 / Vc1)</name>
    <dbReference type="NCBI Taxonomy" id="186497"/>
    <lineage>
        <taxon>Archaea</taxon>
        <taxon>Methanobacteriati</taxon>
        <taxon>Methanobacteriota</taxon>
        <taxon>Thermococci</taxon>
        <taxon>Thermococcales</taxon>
        <taxon>Thermococcaceae</taxon>
        <taxon>Pyrococcus</taxon>
    </lineage>
</organism>
<gene>
    <name evidence="1" type="ORF">PFDSM3638_08130</name>
</gene>
<dbReference type="AlphaFoldDB" id="A0A5C0XQC1"/>
<protein>
    <submittedName>
        <fullName evidence="1">Uncharacterized protein</fullName>
    </submittedName>
</protein>
<accession>A0A5C0XQC1</accession>
<dbReference type="EMBL" id="CP023154">
    <property type="protein sequence ID" value="QEK79233.1"/>
    <property type="molecule type" value="Genomic_DNA"/>
</dbReference>
<dbReference type="GeneID" id="31819505"/>
<proteinExistence type="predicted"/>
<reference evidence="1 2" key="1">
    <citation type="submission" date="2017-08" db="EMBL/GenBank/DDBJ databases">
        <title>Resequencing and Reannotation of the genome of Pyrococcus furiosus type strain DSM3638.</title>
        <authorList>
            <person name="Reichelt R.M."/>
            <person name="Bunk B."/>
        </authorList>
    </citation>
    <scope>NUCLEOTIDE SEQUENCE [LARGE SCALE GENOMIC DNA]</scope>
    <source>
        <strain evidence="1 2">DSM 3638</strain>
    </source>
</reference>
<evidence type="ECO:0000313" key="1">
    <source>
        <dbReference type="EMBL" id="QEK79233.1"/>
    </source>
</evidence>
<dbReference type="RefSeq" id="WP_011012756.1">
    <property type="nucleotide sequence ID" value="NC_003413.1"/>
</dbReference>
<dbReference type="Proteomes" id="UP000324354">
    <property type="component" value="Chromosome"/>
</dbReference>
<sequence>MAKIESQGYCLSIIKEPPANLTVVTGVEVFDECLALIAVIEEKNSLYFYKIRKKLLMPKTLPLELVIRQNYEY</sequence>
<name>A0A5C0XQC1_PYRFU</name>
<evidence type="ECO:0000313" key="2">
    <source>
        <dbReference type="Proteomes" id="UP000324354"/>
    </source>
</evidence>